<gene>
    <name evidence="1" type="ORF">Vadar_007579</name>
</gene>
<sequence>MEVKHKAWIVIIANDVAEKTITQAETSTFIHPTNNIKSKKVALSKHPYCLLSKDAIKSKKVALSSTLEDFKVSLAEDITLQPVSDINLKLVFDELYERVKLEKKKEAKRLEHLPDNFYNLLVTSKDLTTTSKWEMKRRRRTQILELVALLFVDREEN</sequence>
<dbReference type="Proteomes" id="UP000828048">
    <property type="component" value="Chromosome 3"/>
</dbReference>
<evidence type="ECO:0000313" key="1">
    <source>
        <dbReference type="EMBL" id="KAH7856978.1"/>
    </source>
</evidence>
<accession>A0ACB7YUK4</accession>
<organism evidence="1 2">
    <name type="scientific">Vaccinium darrowii</name>
    <dbReference type="NCBI Taxonomy" id="229202"/>
    <lineage>
        <taxon>Eukaryota</taxon>
        <taxon>Viridiplantae</taxon>
        <taxon>Streptophyta</taxon>
        <taxon>Embryophyta</taxon>
        <taxon>Tracheophyta</taxon>
        <taxon>Spermatophyta</taxon>
        <taxon>Magnoliopsida</taxon>
        <taxon>eudicotyledons</taxon>
        <taxon>Gunneridae</taxon>
        <taxon>Pentapetalae</taxon>
        <taxon>asterids</taxon>
        <taxon>Ericales</taxon>
        <taxon>Ericaceae</taxon>
        <taxon>Vaccinioideae</taxon>
        <taxon>Vaccinieae</taxon>
        <taxon>Vaccinium</taxon>
    </lineage>
</organism>
<proteinExistence type="predicted"/>
<reference evidence="1 2" key="1">
    <citation type="journal article" date="2021" name="Hortic Res">
        <title>High-quality reference genome and annotation aids understanding of berry development for evergreen blueberry (Vaccinium darrowii).</title>
        <authorList>
            <person name="Yu J."/>
            <person name="Hulse-Kemp A.M."/>
            <person name="Babiker E."/>
            <person name="Staton M."/>
        </authorList>
    </citation>
    <scope>NUCLEOTIDE SEQUENCE [LARGE SCALE GENOMIC DNA]</scope>
    <source>
        <strain evidence="2">cv. NJ 8807/NJ 8810</strain>
        <tissue evidence="1">Young leaf</tissue>
    </source>
</reference>
<evidence type="ECO:0000313" key="2">
    <source>
        <dbReference type="Proteomes" id="UP000828048"/>
    </source>
</evidence>
<dbReference type="EMBL" id="CM037153">
    <property type="protein sequence ID" value="KAH7856978.1"/>
    <property type="molecule type" value="Genomic_DNA"/>
</dbReference>
<protein>
    <submittedName>
        <fullName evidence="1">Uncharacterized protein</fullName>
    </submittedName>
</protein>
<comment type="caution">
    <text evidence="1">The sequence shown here is derived from an EMBL/GenBank/DDBJ whole genome shotgun (WGS) entry which is preliminary data.</text>
</comment>
<keyword evidence="2" id="KW-1185">Reference proteome</keyword>
<name>A0ACB7YUK4_9ERIC</name>